<feature type="compositionally biased region" description="Low complexity" evidence="2">
    <location>
        <begin position="1089"/>
        <end position="1109"/>
    </location>
</feature>
<feature type="compositionally biased region" description="Basic residues" evidence="2">
    <location>
        <begin position="1215"/>
        <end position="1267"/>
    </location>
</feature>
<dbReference type="Gene3D" id="3.30.70.1230">
    <property type="entry name" value="Nucleotide cyclase"/>
    <property type="match status" value="1"/>
</dbReference>
<dbReference type="InterPro" id="IPR050697">
    <property type="entry name" value="Adenylyl/Guanylyl_Cyclase_3/4"/>
</dbReference>
<keyword evidence="1" id="KW-0175">Coiled coil</keyword>
<evidence type="ECO:0000313" key="5">
    <source>
        <dbReference type="Proteomes" id="UP000054408"/>
    </source>
</evidence>
<feature type="compositionally biased region" description="Low complexity" evidence="2">
    <location>
        <begin position="903"/>
        <end position="915"/>
    </location>
</feature>
<dbReference type="OrthoDB" id="2021138at2759"/>
<dbReference type="PANTHER" id="PTHR43081">
    <property type="entry name" value="ADENYLATE CYCLASE, TERMINAL-DIFFERENTIATION SPECIFIC-RELATED"/>
    <property type="match status" value="1"/>
</dbReference>
<dbReference type="PANTHER" id="PTHR43081:SF1">
    <property type="entry name" value="ADENYLATE CYCLASE, TERMINAL-DIFFERENTIATION SPECIFIC"/>
    <property type="match status" value="1"/>
</dbReference>
<organism evidence="4 5">
    <name type="scientific">Thecamonas trahens ATCC 50062</name>
    <dbReference type="NCBI Taxonomy" id="461836"/>
    <lineage>
        <taxon>Eukaryota</taxon>
        <taxon>Apusozoa</taxon>
        <taxon>Apusomonadida</taxon>
        <taxon>Apusomonadidae</taxon>
        <taxon>Thecamonas</taxon>
    </lineage>
</organism>
<dbReference type="Proteomes" id="UP000054408">
    <property type="component" value="Unassembled WGS sequence"/>
</dbReference>
<dbReference type="GO" id="GO:0009190">
    <property type="term" value="P:cyclic nucleotide biosynthetic process"/>
    <property type="evidence" value="ECO:0007669"/>
    <property type="project" value="InterPro"/>
</dbReference>
<dbReference type="EMBL" id="GL349448">
    <property type="protein sequence ID" value="KNC47763.1"/>
    <property type="molecule type" value="Genomic_DNA"/>
</dbReference>
<dbReference type="PROSITE" id="PS50125">
    <property type="entry name" value="GUANYLATE_CYCLASE_2"/>
    <property type="match status" value="1"/>
</dbReference>
<proteinExistence type="predicted"/>
<feature type="region of interest" description="Disordered" evidence="2">
    <location>
        <begin position="1197"/>
        <end position="1320"/>
    </location>
</feature>
<name>A0A0L0D8Z3_THETB</name>
<sequence length="1320" mass="141915">MSSSSPPPELAEEVDQPLQTSISGMLSDEGSSFMAELQALVLHKTNAVLATLRGRSSGQVTNFTSDWLSGSTLSDLLRTELESELDRVESVASDPASRRNLLKALLLEHGSALAIEKLWIEMIPDALGVDSVWTLMFVSHLLTGLRLRHANNQLAVMKTSQALSFSMASTSAEGGNDFGASTIVTTSPSRIEDDREMRSMNKNQLLSKIDDMYVSHQADLQSQELRFKQALVAKEKILQKTQAELSRLVADNNRSQAMFRNAMAEAQDLAKEFKQYTRNVQKKQAAMAKAQASGKEVAPPRGTVTLMFTDIQGSTRQWERSNDVMAESLEIHNKIFRKILPEFGGYEVKTEGDAFMVCFQSAVDAVMCANALQRSLIHCDWPPELLVDNPDANIERNEAGVIVFRGLRVRMGLHMGEPKAAIDPTTKRMDYFGPVVNRSARIEGTAVGGQIMISEPLYQAIADHLEDMNSPEIVDKGEFNLKGLAAPIRLYQVTDNELVGRQFGVTKKKKSLATRIANMGPSTDALVMPSDVDADVAGQSLEQLSLTSADVFSRLETLKAKLNKSSTTASQLSSTLEQLQAEGIEMGRSSMVRMDISRIRQDVDDAIEMLKAVKESNTDLESRVDEMEEELVAIKYKIRSLDKQIKPLKEGAGVVTAYLRQTRANAAEKSEVKALKSELRAARKALDALEKESRTRSRERVPRSRTSTGLLARESSISSARRPLGAAAHTPLPALGGRGKRGSPGSSPLVRPSSPRARTGAASSGPSSAKSMGSSRGSSATLSCEELHRPMETSHPVVSGESRSTSSGTSGSSLSSCKTSDSECGSAAKSSGAPRAKPRSRLPRGGKRKRKLSKTPLSHSTGSMSSSVASTNSAKIQAHKRSPSDKPRSMSSRVDEGDDDSSIDLSSVSFPSSGSSDERRAAVAAKSCVMSSSSSSSPAPQYKSHDGSGADGAPQRKRPKVRVKTKKAESGKFDSRSVPSSAVGTPRRRSGSRPVTEMVNYRSAEQVLPSRNAGGSHELLTSLESTSATIGMRKSASRDILMSPSARAAAGFSSSGSRSRSQSRHGVDRSGGALMSPVCGPNGVPLRNRSTSSQSASRSPSRHSGASPAGRMSPAGRGSQIVKAHRARHPRGAGFKLGTSSSEEVPASVQAKKTKRRHRNRARSISGGAEMAREVANAAKATFHAIPEHSAPRSFQALVDSASPLSQSLDSRATRSQKHKVRTKVKAKSKHKDKTKTKDKHKDKHKEKKLKSKSGKTKLRVKTRSHSRAGSSGGEAIDSATSRSPPARQLSRRSSRRSPVQSSGVDVDAGTGSVLDLGDF</sequence>
<feature type="compositionally biased region" description="Basic and acidic residues" evidence="2">
    <location>
        <begin position="689"/>
        <end position="702"/>
    </location>
</feature>
<dbReference type="GeneID" id="25563556"/>
<dbReference type="RefSeq" id="XP_013759241.1">
    <property type="nucleotide sequence ID" value="XM_013903787.1"/>
</dbReference>
<feature type="compositionally biased region" description="Basic residues" evidence="2">
    <location>
        <begin position="955"/>
        <end position="965"/>
    </location>
</feature>
<feature type="compositionally biased region" description="Low complexity" evidence="2">
    <location>
        <begin position="760"/>
        <end position="783"/>
    </location>
</feature>
<dbReference type="STRING" id="461836.A0A0L0D8Z3"/>
<dbReference type="InterPro" id="IPR029787">
    <property type="entry name" value="Nucleotide_cyclase"/>
</dbReference>
<keyword evidence="5" id="KW-1185">Reference proteome</keyword>
<feature type="compositionally biased region" description="Low complexity" evidence="2">
    <location>
        <begin position="799"/>
        <end position="819"/>
    </location>
</feature>
<feature type="compositionally biased region" description="Low complexity" evidence="2">
    <location>
        <begin position="1043"/>
        <end position="1060"/>
    </location>
</feature>
<reference evidence="4 5" key="1">
    <citation type="submission" date="2010-05" db="EMBL/GenBank/DDBJ databases">
        <title>The Genome Sequence of Thecamonas trahens ATCC 50062.</title>
        <authorList>
            <consortium name="The Broad Institute Genome Sequencing Platform"/>
            <person name="Russ C."/>
            <person name="Cuomo C."/>
            <person name="Shea T."/>
            <person name="Young S.K."/>
            <person name="Zeng Q."/>
            <person name="Koehrsen M."/>
            <person name="Haas B."/>
            <person name="Borodovsky M."/>
            <person name="Guigo R."/>
            <person name="Alvarado L."/>
            <person name="Berlin A."/>
            <person name="Bochicchio J."/>
            <person name="Borenstein D."/>
            <person name="Chapman S."/>
            <person name="Chen Z."/>
            <person name="Freedman E."/>
            <person name="Gellesch M."/>
            <person name="Goldberg J."/>
            <person name="Griggs A."/>
            <person name="Gujja S."/>
            <person name="Heilman E."/>
            <person name="Heiman D."/>
            <person name="Hepburn T."/>
            <person name="Howarth C."/>
            <person name="Jen D."/>
            <person name="Larson L."/>
            <person name="Mehta T."/>
            <person name="Park D."/>
            <person name="Pearson M."/>
            <person name="Roberts A."/>
            <person name="Saif S."/>
            <person name="Shenoy N."/>
            <person name="Sisk P."/>
            <person name="Stolte C."/>
            <person name="Sykes S."/>
            <person name="Thomson T."/>
            <person name="Walk T."/>
            <person name="White J."/>
            <person name="Yandava C."/>
            <person name="Burger G."/>
            <person name="Gray M.W."/>
            <person name="Holland P.W.H."/>
            <person name="King N."/>
            <person name="Lang F.B.F."/>
            <person name="Roger A.J."/>
            <person name="Ruiz-Trillo I."/>
            <person name="Lander E."/>
            <person name="Nusbaum C."/>
        </authorList>
    </citation>
    <scope>NUCLEOTIDE SEQUENCE [LARGE SCALE GENOMIC DNA]</scope>
    <source>
        <strain evidence="4 5">ATCC 50062</strain>
    </source>
</reference>
<feature type="coiled-coil region" evidence="1">
    <location>
        <begin position="259"/>
        <end position="293"/>
    </location>
</feature>
<protein>
    <submittedName>
        <fullName evidence="4">Adenylate/guanylate cyclase</fullName>
    </submittedName>
</protein>
<gene>
    <name evidence="4" type="ORF">AMSG_03990</name>
</gene>
<dbReference type="InterPro" id="IPR001054">
    <property type="entry name" value="A/G_cyclase"/>
</dbReference>
<evidence type="ECO:0000256" key="1">
    <source>
        <dbReference type="SAM" id="Coils"/>
    </source>
</evidence>
<evidence type="ECO:0000259" key="3">
    <source>
        <dbReference type="PROSITE" id="PS50125"/>
    </source>
</evidence>
<dbReference type="CDD" id="cd07302">
    <property type="entry name" value="CHD"/>
    <property type="match status" value="1"/>
</dbReference>
<feature type="compositionally biased region" description="Basic residues" evidence="2">
    <location>
        <begin position="1152"/>
        <end position="1162"/>
    </location>
</feature>
<dbReference type="eggNOG" id="KOG0618">
    <property type="taxonomic scope" value="Eukaryota"/>
</dbReference>
<dbReference type="SUPFAM" id="SSF55073">
    <property type="entry name" value="Nucleotide cyclase"/>
    <property type="match status" value="1"/>
</dbReference>
<accession>A0A0L0D8Z3</accession>
<feature type="compositionally biased region" description="Low complexity" evidence="2">
    <location>
        <begin position="854"/>
        <end position="873"/>
    </location>
</feature>
<feature type="domain" description="Guanylate cyclase" evidence="3">
    <location>
        <begin position="305"/>
        <end position="443"/>
    </location>
</feature>
<dbReference type="SMART" id="SM00044">
    <property type="entry name" value="CYCc"/>
    <property type="match status" value="1"/>
</dbReference>
<dbReference type="Pfam" id="PF00211">
    <property type="entry name" value="Guanylate_cyc"/>
    <property type="match status" value="1"/>
</dbReference>
<dbReference type="GO" id="GO:0035556">
    <property type="term" value="P:intracellular signal transduction"/>
    <property type="evidence" value="ECO:0007669"/>
    <property type="project" value="InterPro"/>
</dbReference>
<feature type="compositionally biased region" description="Basic and acidic residues" evidence="2">
    <location>
        <begin position="966"/>
        <end position="975"/>
    </location>
</feature>
<evidence type="ECO:0000313" key="4">
    <source>
        <dbReference type="EMBL" id="KNC47763.1"/>
    </source>
</evidence>
<evidence type="ECO:0000256" key="2">
    <source>
        <dbReference type="SAM" id="MobiDB-lite"/>
    </source>
</evidence>
<feature type="compositionally biased region" description="Basic residues" evidence="2">
    <location>
        <begin position="836"/>
        <end position="853"/>
    </location>
</feature>
<feature type="region of interest" description="Disordered" evidence="2">
    <location>
        <begin position="689"/>
        <end position="1170"/>
    </location>
</feature>
<feature type="compositionally biased region" description="Low complexity" evidence="2">
    <location>
        <begin position="1018"/>
        <end position="1027"/>
    </location>
</feature>